<feature type="compositionally biased region" description="Polar residues" evidence="1">
    <location>
        <begin position="253"/>
        <end position="262"/>
    </location>
</feature>
<feature type="compositionally biased region" description="Low complexity" evidence="1">
    <location>
        <begin position="263"/>
        <end position="315"/>
    </location>
</feature>
<feature type="region of interest" description="Disordered" evidence="1">
    <location>
        <begin position="93"/>
        <end position="147"/>
    </location>
</feature>
<gene>
    <name evidence="2" type="ORF">BU14_0107s0018</name>
</gene>
<proteinExistence type="predicted"/>
<feature type="region of interest" description="Disordered" evidence="1">
    <location>
        <begin position="247"/>
        <end position="317"/>
    </location>
</feature>
<feature type="compositionally biased region" description="Basic and acidic residues" evidence="1">
    <location>
        <begin position="122"/>
        <end position="131"/>
    </location>
</feature>
<keyword evidence="3" id="KW-1185">Reference proteome</keyword>
<feature type="region of interest" description="Disordered" evidence="1">
    <location>
        <begin position="1"/>
        <end position="71"/>
    </location>
</feature>
<accession>A0A1X6PCP7</accession>
<feature type="region of interest" description="Disordered" evidence="1">
    <location>
        <begin position="180"/>
        <end position="217"/>
    </location>
</feature>
<dbReference type="EMBL" id="KV918811">
    <property type="protein sequence ID" value="OSX78510.1"/>
    <property type="molecule type" value="Genomic_DNA"/>
</dbReference>
<evidence type="ECO:0000313" key="2">
    <source>
        <dbReference type="EMBL" id="OSX78510.1"/>
    </source>
</evidence>
<organism evidence="2 3">
    <name type="scientific">Porphyra umbilicalis</name>
    <name type="common">Purple laver</name>
    <name type="synonym">Red alga</name>
    <dbReference type="NCBI Taxonomy" id="2786"/>
    <lineage>
        <taxon>Eukaryota</taxon>
        <taxon>Rhodophyta</taxon>
        <taxon>Bangiophyceae</taxon>
        <taxon>Bangiales</taxon>
        <taxon>Bangiaceae</taxon>
        <taxon>Porphyra</taxon>
    </lineage>
</organism>
<sequence length="381" mass="39510">MSSDEIEPVRGTVVPGGCQAMAPRSRPAPHVAHPHGRDAGAGSGAGAGAAGLSAPGGGGHDGHTLTTPTVRRASTVNVAEITERGRIILVINDDDTSSQGERGCVAGAGRHAGRDALPSPAHDCHNADRQHSPAGQRAPRSRREAAPMFPLKSPSVRPFLGAYGRAVVAAIAKRRLAAQRRNLSDSSAMADPSSGTRTVPHAQGAPPASCRDPVPMFSRNSMSVRPCLGAHGRAVVAAIAERRRAAQRAALSRSPSPTSSEGPKSNASSPWSSPSSSSSQRYDGSSSSTDDSIADADVAPSSVRRSSSSSDLSPDPAHRLIVTMAPATRRPDAVGALLQRRHPPDTATGLLHLTLHDRRGDAHPSDEMLHHIASTSWPVTR</sequence>
<dbReference type="AlphaFoldDB" id="A0A1X6PCP7"/>
<dbReference type="Proteomes" id="UP000218209">
    <property type="component" value="Unassembled WGS sequence"/>
</dbReference>
<evidence type="ECO:0000313" key="3">
    <source>
        <dbReference type="Proteomes" id="UP000218209"/>
    </source>
</evidence>
<evidence type="ECO:0000256" key="1">
    <source>
        <dbReference type="SAM" id="MobiDB-lite"/>
    </source>
</evidence>
<protein>
    <submittedName>
        <fullName evidence="2">Uncharacterized protein</fullName>
    </submittedName>
</protein>
<feature type="compositionally biased region" description="Gly residues" evidence="1">
    <location>
        <begin position="39"/>
        <end position="59"/>
    </location>
</feature>
<reference evidence="2 3" key="1">
    <citation type="submission" date="2017-03" db="EMBL/GenBank/DDBJ databases">
        <title>WGS assembly of Porphyra umbilicalis.</title>
        <authorList>
            <person name="Brawley S.H."/>
            <person name="Blouin N.A."/>
            <person name="Ficko-Blean E."/>
            <person name="Wheeler G.L."/>
            <person name="Lohr M."/>
            <person name="Goodson H.V."/>
            <person name="Jenkins J.W."/>
            <person name="Blaby-Haas C.E."/>
            <person name="Helliwell K.E."/>
            <person name="Chan C."/>
            <person name="Marriage T."/>
            <person name="Bhattacharya D."/>
            <person name="Klein A.S."/>
            <person name="Badis Y."/>
            <person name="Brodie J."/>
            <person name="Cao Y."/>
            <person name="Collen J."/>
            <person name="Dittami S.M."/>
            <person name="Gachon C.M."/>
            <person name="Green B.R."/>
            <person name="Karpowicz S."/>
            <person name="Kim J.W."/>
            <person name="Kudahl U."/>
            <person name="Lin S."/>
            <person name="Michel G."/>
            <person name="Mittag M."/>
            <person name="Olson B.J."/>
            <person name="Pangilinan J."/>
            <person name="Peng Y."/>
            <person name="Qiu H."/>
            <person name="Shu S."/>
            <person name="Singer J.T."/>
            <person name="Smith A.G."/>
            <person name="Sprecher B.N."/>
            <person name="Wagner V."/>
            <person name="Wang W."/>
            <person name="Wang Z.-Y."/>
            <person name="Yan J."/>
            <person name="Yarish C."/>
            <person name="Zoeuner-Riek S."/>
            <person name="Zhuang Y."/>
            <person name="Zou Y."/>
            <person name="Lindquist E.A."/>
            <person name="Grimwood J."/>
            <person name="Barry K."/>
            <person name="Rokhsar D.S."/>
            <person name="Schmutz J."/>
            <person name="Stiller J.W."/>
            <person name="Grossman A.R."/>
            <person name="Prochnik S.E."/>
        </authorList>
    </citation>
    <scope>NUCLEOTIDE SEQUENCE [LARGE SCALE GENOMIC DNA]</scope>
    <source>
        <strain evidence="2">4086291</strain>
    </source>
</reference>
<name>A0A1X6PCP7_PORUM</name>